<reference evidence="2" key="1">
    <citation type="journal article" date="2015" name="BMC Genomics">
        <title>Draft genome of a commonly misdiagnosed multidrug resistant pathogen Candida auris.</title>
        <authorList>
            <person name="Chatterjee S."/>
            <person name="Alampalli S.V."/>
            <person name="Nageshan R.K."/>
            <person name="Chettiar S.T."/>
            <person name="Joshi S."/>
            <person name="Tatu U.S."/>
        </authorList>
    </citation>
    <scope>NUCLEOTIDE SEQUENCE [LARGE SCALE GENOMIC DNA]</scope>
    <source>
        <strain evidence="2">6684</strain>
    </source>
</reference>
<protein>
    <submittedName>
        <fullName evidence="1">Uncharacterized protein</fullName>
    </submittedName>
</protein>
<dbReference type="VEuPathDB" id="FungiDB:QG37_06301"/>
<dbReference type="AlphaFoldDB" id="A0A0L0NT27"/>
<accession>A0A0L0NT27</accession>
<comment type="caution">
    <text evidence="1">The sequence shown here is derived from an EMBL/GenBank/DDBJ whole genome shotgun (WGS) entry which is preliminary data.</text>
</comment>
<organism evidence="1 2">
    <name type="scientific">Candidozyma auris</name>
    <name type="common">Yeast</name>
    <name type="synonym">Candida auris</name>
    <dbReference type="NCBI Taxonomy" id="498019"/>
    <lineage>
        <taxon>Eukaryota</taxon>
        <taxon>Fungi</taxon>
        <taxon>Dikarya</taxon>
        <taxon>Ascomycota</taxon>
        <taxon>Saccharomycotina</taxon>
        <taxon>Pichiomycetes</taxon>
        <taxon>Metschnikowiaceae</taxon>
        <taxon>Candidozyma</taxon>
    </lineage>
</organism>
<name>A0A0L0NT27_CANAR</name>
<proteinExistence type="predicted"/>
<gene>
    <name evidence="1" type="ORF">QG37_06301</name>
</gene>
<sequence length="43" mass="4943">MTKNAFAQPYKPLPALIKLSMILREKKQNIAVFLKKKDVNLLS</sequence>
<dbReference type="EMBL" id="LGST01000042">
    <property type="protein sequence ID" value="KND97311.1"/>
    <property type="molecule type" value="Genomic_DNA"/>
</dbReference>
<evidence type="ECO:0000313" key="1">
    <source>
        <dbReference type="EMBL" id="KND97311.1"/>
    </source>
</evidence>
<evidence type="ECO:0000313" key="2">
    <source>
        <dbReference type="Proteomes" id="UP000037122"/>
    </source>
</evidence>
<dbReference type="Proteomes" id="UP000037122">
    <property type="component" value="Unassembled WGS sequence"/>
</dbReference>